<keyword evidence="4" id="KW-1185">Reference proteome</keyword>
<proteinExistence type="predicted"/>
<dbReference type="InterPro" id="IPR032623">
    <property type="entry name" value="FecR_N"/>
</dbReference>
<reference evidence="3 4" key="1">
    <citation type="submission" date="2019-04" db="EMBL/GenBank/DDBJ databases">
        <title>Azoarcus nasutitermitis sp. nov. isolated from termite nest.</title>
        <authorList>
            <person name="Lin S.-Y."/>
            <person name="Hameed A."/>
            <person name="Hsu Y.-H."/>
            <person name="Young C.-C."/>
        </authorList>
    </citation>
    <scope>NUCLEOTIDE SEQUENCE [LARGE SCALE GENOMIC DNA]</scope>
    <source>
        <strain evidence="3 4">CC-YHH838</strain>
    </source>
</reference>
<gene>
    <name evidence="3" type="ORF">E6C76_06880</name>
</gene>
<sequence length="337" mass="36682">MNATLAAPGTPLIPPEIARQAVEWQVALQADDATEAQREAWRRWRAAHPDHERAWQRIESINRGLSQLSAPCSAQLARATLMPAKPRHRRRAMQALAVLLCGGGGLWLAEKQVRWQPMLAGNRTAPGEQRELQLADGTALLLNTDSAVDVEYSASLRLVRLVRGEILVTTAADNAPGGSPRPFLVQTPHGQLQPLGTRFSVLLHEDDTHLAVFAGAVAVQPRRAGTPALTVPAGMQVRFGDDDAPPPRPLPPHADSWQRGMLVASDMPLATLLAELGRYTTTRFSCAAEIADLHLSGSYPLRDVENVVASLARSHALRSESVTRFWGRREIRLLPGG</sequence>
<dbReference type="EMBL" id="SSOC01000002">
    <property type="protein sequence ID" value="THF66552.1"/>
    <property type="molecule type" value="Genomic_DNA"/>
</dbReference>
<comment type="caution">
    <text evidence="3">The sequence shown here is derived from an EMBL/GenBank/DDBJ whole genome shotgun (WGS) entry which is preliminary data.</text>
</comment>
<dbReference type="PIRSF" id="PIRSF018266">
    <property type="entry name" value="FecR"/>
    <property type="match status" value="1"/>
</dbReference>
<evidence type="ECO:0000313" key="4">
    <source>
        <dbReference type="Proteomes" id="UP000308430"/>
    </source>
</evidence>
<dbReference type="GO" id="GO:0016989">
    <property type="term" value="F:sigma factor antagonist activity"/>
    <property type="evidence" value="ECO:0007669"/>
    <property type="project" value="TreeGrafter"/>
</dbReference>
<dbReference type="Proteomes" id="UP000308430">
    <property type="component" value="Unassembled WGS sequence"/>
</dbReference>
<dbReference type="InterPro" id="IPR012373">
    <property type="entry name" value="Ferrdict_sens_TM"/>
</dbReference>
<accession>A0A4S4B1V9</accession>
<dbReference type="AlphaFoldDB" id="A0A4S4B1V9"/>
<dbReference type="InterPro" id="IPR006860">
    <property type="entry name" value="FecR"/>
</dbReference>
<dbReference type="RefSeq" id="WP_136347493.1">
    <property type="nucleotide sequence ID" value="NZ_SSOC01000002.1"/>
</dbReference>
<dbReference type="Gene3D" id="2.60.120.1440">
    <property type="match status" value="1"/>
</dbReference>
<dbReference type="Pfam" id="PF04773">
    <property type="entry name" value="FecR"/>
    <property type="match status" value="1"/>
</dbReference>
<evidence type="ECO:0000259" key="2">
    <source>
        <dbReference type="Pfam" id="PF16220"/>
    </source>
</evidence>
<feature type="domain" description="FecR N-terminal" evidence="2">
    <location>
        <begin position="19"/>
        <end position="60"/>
    </location>
</feature>
<organism evidence="3 4">
    <name type="scientific">Pseudothauera nasutitermitis</name>
    <dbReference type="NCBI Taxonomy" id="2565930"/>
    <lineage>
        <taxon>Bacteria</taxon>
        <taxon>Pseudomonadati</taxon>
        <taxon>Pseudomonadota</taxon>
        <taxon>Betaproteobacteria</taxon>
        <taxon>Rhodocyclales</taxon>
        <taxon>Zoogloeaceae</taxon>
        <taxon>Pseudothauera</taxon>
    </lineage>
</organism>
<dbReference type="PANTHER" id="PTHR30273:SF2">
    <property type="entry name" value="PROTEIN FECR"/>
    <property type="match status" value="1"/>
</dbReference>
<evidence type="ECO:0000313" key="3">
    <source>
        <dbReference type="EMBL" id="THF66552.1"/>
    </source>
</evidence>
<dbReference type="Pfam" id="PF16220">
    <property type="entry name" value="DUF4880"/>
    <property type="match status" value="1"/>
</dbReference>
<evidence type="ECO:0000259" key="1">
    <source>
        <dbReference type="Pfam" id="PF04773"/>
    </source>
</evidence>
<dbReference type="OrthoDB" id="1100567at2"/>
<feature type="domain" description="FecR protein" evidence="1">
    <location>
        <begin position="123"/>
        <end position="217"/>
    </location>
</feature>
<dbReference type="PANTHER" id="PTHR30273">
    <property type="entry name" value="PERIPLASMIC SIGNAL SENSOR AND SIGMA FACTOR ACTIVATOR FECR-RELATED"/>
    <property type="match status" value="1"/>
</dbReference>
<name>A0A4S4B1V9_9RHOO</name>
<protein>
    <submittedName>
        <fullName evidence="3">DUF4880 domain-containing protein</fullName>
    </submittedName>
</protein>